<reference evidence="2" key="1">
    <citation type="submission" date="2020-05" db="EMBL/GenBank/DDBJ databases">
        <authorList>
            <person name="Chiriac C."/>
            <person name="Salcher M."/>
            <person name="Ghai R."/>
            <person name="Kavagutti S V."/>
        </authorList>
    </citation>
    <scope>NUCLEOTIDE SEQUENCE</scope>
</reference>
<dbReference type="Gene3D" id="3.60.10.10">
    <property type="entry name" value="Endonuclease/exonuclease/phosphatase"/>
    <property type="match status" value="1"/>
</dbReference>
<name>A0A6J6MUB1_9ZZZZ</name>
<evidence type="ECO:0000313" key="2">
    <source>
        <dbReference type="EMBL" id="CAB4677951.1"/>
    </source>
</evidence>
<evidence type="ECO:0000259" key="1">
    <source>
        <dbReference type="Pfam" id="PF03372"/>
    </source>
</evidence>
<gene>
    <name evidence="2" type="ORF">UFOPK2366_00004</name>
</gene>
<dbReference type="InterPro" id="IPR005135">
    <property type="entry name" value="Endo/exonuclease/phosphatase"/>
</dbReference>
<dbReference type="AlphaFoldDB" id="A0A6J6MUB1"/>
<dbReference type="Pfam" id="PF03372">
    <property type="entry name" value="Exo_endo_phos"/>
    <property type="match status" value="1"/>
</dbReference>
<proteinExistence type="predicted"/>
<dbReference type="GO" id="GO:0003824">
    <property type="term" value="F:catalytic activity"/>
    <property type="evidence" value="ECO:0007669"/>
    <property type="project" value="InterPro"/>
</dbReference>
<sequence>MVLRLATWNTKQGVAPRKKTPQLWEWLHSRVDPDVAVLTEAKIPNGFSPTGWQTVYRPGGIGPRRQWGTIHASRGPQLVEVSSVQVGGRAVALEFEWPAAVVVTDVIRDRQRWATLVGIYGITLNRHGESCGHGRYSVPLLLKQVAPLFESDRADRIIVAGDFNMWPCDVPSEFNTLGLVDLIADTAHTRPALARCSGCTLGLDCGHLWTHRNGTSPNAAVQQIDYIFATAELRSEVSTVYGGVGDFPEAWEVSDHAPVVTEFF</sequence>
<dbReference type="SUPFAM" id="SSF56219">
    <property type="entry name" value="DNase I-like"/>
    <property type="match status" value="1"/>
</dbReference>
<dbReference type="InterPro" id="IPR036691">
    <property type="entry name" value="Endo/exonu/phosph_ase_sf"/>
</dbReference>
<protein>
    <submittedName>
        <fullName evidence="2">Unannotated protein</fullName>
    </submittedName>
</protein>
<dbReference type="EMBL" id="CAEZXM010000001">
    <property type="protein sequence ID" value="CAB4677951.1"/>
    <property type="molecule type" value="Genomic_DNA"/>
</dbReference>
<organism evidence="2">
    <name type="scientific">freshwater metagenome</name>
    <dbReference type="NCBI Taxonomy" id="449393"/>
    <lineage>
        <taxon>unclassified sequences</taxon>
        <taxon>metagenomes</taxon>
        <taxon>ecological metagenomes</taxon>
    </lineage>
</organism>
<feature type="domain" description="Endonuclease/exonuclease/phosphatase" evidence="1">
    <location>
        <begin position="6"/>
        <end position="256"/>
    </location>
</feature>
<accession>A0A6J6MUB1</accession>